<keyword evidence="3 6" id="KW-0812">Transmembrane</keyword>
<name>A0A150I1P0_9GAMM</name>
<comment type="caution">
    <text evidence="7">The sequence shown here is derived from an EMBL/GenBank/DDBJ whole genome shotgun (WGS) entry which is preliminary data.</text>
</comment>
<evidence type="ECO:0000256" key="6">
    <source>
        <dbReference type="SAM" id="Phobius"/>
    </source>
</evidence>
<feature type="transmembrane region" description="Helical" evidence="6">
    <location>
        <begin position="196"/>
        <end position="227"/>
    </location>
</feature>
<dbReference type="Proteomes" id="UP000075680">
    <property type="component" value="Unassembled WGS sequence"/>
</dbReference>
<dbReference type="AlphaFoldDB" id="A0A150I1P0"/>
<evidence type="ECO:0000256" key="3">
    <source>
        <dbReference type="ARBA" id="ARBA00022692"/>
    </source>
</evidence>
<evidence type="ECO:0000256" key="4">
    <source>
        <dbReference type="ARBA" id="ARBA00022989"/>
    </source>
</evidence>
<sequence>MIKYVISFLKISLPSVVLLLSCSVMNTDQKVSLVSPVMPVIDQHSKIEDALAMLIGTFILSFAMTLLKQAGIMTGGTAGLSLLIHYITDIKFGILFFLINIPFYYFAYKKMGVGLVVKTFIAVALLAGFTEMIPHFFHLSDVNPFYATIFANVLMGVSFLILFRHRSSLGGINLLVLYLQEQFKIPAGKVQMGIDVAILLISLFFVDWKLILISILGAVILNSIILLNHKTNRYVA</sequence>
<reference evidence="7 8" key="1">
    <citation type="journal article" date="2016" name="Sci. Rep.">
        <title>Genomic and phenotypic characterization of the species Acinetobacter venetianus.</title>
        <authorList>
            <person name="Fondi M."/>
            <person name="Maida I."/>
            <person name="Perrin E."/>
            <person name="Orlandini V."/>
            <person name="La Torre L."/>
            <person name="Bosi E."/>
            <person name="Negroni A."/>
            <person name="Zanaroli G."/>
            <person name="Fava F."/>
            <person name="Decorosi F."/>
            <person name="Giovannetti L."/>
            <person name="Viti C."/>
            <person name="Vaneechoutte M."/>
            <person name="Dijkshoorn L."/>
            <person name="Fani R."/>
        </authorList>
    </citation>
    <scope>NUCLEOTIDE SEQUENCE [LARGE SCALE GENOMIC DNA]</scope>
    <source>
        <strain evidence="7 8">LUH5627</strain>
    </source>
</reference>
<organism evidence="7 8">
    <name type="scientific">Acinetobacter venetianus</name>
    <dbReference type="NCBI Taxonomy" id="52133"/>
    <lineage>
        <taxon>Bacteria</taxon>
        <taxon>Pseudomonadati</taxon>
        <taxon>Pseudomonadota</taxon>
        <taxon>Gammaproteobacteria</taxon>
        <taxon>Moraxellales</taxon>
        <taxon>Moraxellaceae</taxon>
        <taxon>Acinetobacter</taxon>
    </lineage>
</organism>
<dbReference type="GO" id="GO:0005886">
    <property type="term" value="C:plasma membrane"/>
    <property type="evidence" value="ECO:0007669"/>
    <property type="project" value="UniProtKB-SubCell"/>
</dbReference>
<evidence type="ECO:0000256" key="1">
    <source>
        <dbReference type="ARBA" id="ARBA00004651"/>
    </source>
</evidence>
<comment type="subcellular location">
    <subcellularLocation>
        <location evidence="1">Cell membrane</location>
        <topology evidence="1">Multi-pass membrane protein</topology>
    </subcellularLocation>
</comment>
<dbReference type="PROSITE" id="PS51257">
    <property type="entry name" value="PROKAR_LIPOPROTEIN"/>
    <property type="match status" value="1"/>
</dbReference>
<keyword evidence="5 6" id="KW-0472">Membrane</keyword>
<dbReference type="PATRIC" id="fig|52133.18.peg.680"/>
<feature type="transmembrane region" description="Helical" evidence="6">
    <location>
        <begin position="50"/>
        <end position="67"/>
    </location>
</feature>
<evidence type="ECO:0000256" key="5">
    <source>
        <dbReference type="ARBA" id="ARBA00023136"/>
    </source>
</evidence>
<dbReference type="EMBL" id="JRUE01000064">
    <property type="protein sequence ID" value="KXZ73498.1"/>
    <property type="molecule type" value="Genomic_DNA"/>
</dbReference>
<evidence type="ECO:0000313" key="7">
    <source>
        <dbReference type="EMBL" id="KXZ73498.1"/>
    </source>
</evidence>
<dbReference type="PANTHER" id="PTHR33545">
    <property type="entry name" value="UPF0750 MEMBRANE PROTEIN YITT-RELATED"/>
    <property type="match status" value="1"/>
</dbReference>
<evidence type="ECO:0008006" key="9">
    <source>
        <dbReference type="Google" id="ProtNLM"/>
    </source>
</evidence>
<evidence type="ECO:0000313" key="8">
    <source>
        <dbReference type="Proteomes" id="UP000075680"/>
    </source>
</evidence>
<evidence type="ECO:0000256" key="2">
    <source>
        <dbReference type="ARBA" id="ARBA00022475"/>
    </source>
</evidence>
<protein>
    <recommendedName>
        <fullName evidence="9">YitT family protein</fullName>
    </recommendedName>
</protein>
<dbReference type="InterPro" id="IPR051461">
    <property type="entry name" value="UPF0750_membrane"/>
</dbReference>
<dbReference type="PANTHER" id="PTHR33545:SF5">
    <property type="entry name" value="UPF0750 MEMBRANE PROTEIN YITT"/>
    <property type="match status" value="1"/>
</dbReference>
<gene>
    <name evidence="7" type="ORF">AVENLUH5627_00654</name>
</gene>
<keyword evidence="2" id="KW-1003">Cell membrane</keyword>
<proteinExistence type="predicted"/>
<accession>A0A150I1P0</accession>
<keyword evidence="4 6" id="KW-1133">Transmembrane helix</keyword>
<dbReference type="InterPro" id="IPR003740">
    <property type="entry name" value="YitT"/>
</dbReference>
<dbReference type="Pfam" id="PF02588">
    <property type="entry name" value="YitT_membrane"/>
    <property type="match status" value="1"/>
</dbReference>
<feature type="transmembrane region" description="Helical" evidence="6">
    <location>
        <begin position="79"/>
        <end position="105"/>
    </location>
</feature>
<feature type="transmembrane region" description="Helical" evidence="6">
    <location>
        <begin position="111"/>
        <end position="133"/>
    </location>
</feature>
<feature type="transmembrane region" description="Helical" evidence="6">
    <location>
        <begin position="145"/>
        <end position="163"/>
    </location>
</feature>